<dbReference type="AlphaFoldDB" id="A0A2X0VSU2"/>
<evidence type="ECO:0000256" key="2">
    <source>
        <dbReference type="ARBA" id="ARBA00022448"/>
    </source>
</evidence>
<dbReference type="Proteomes" id="UP000250086">
    <property type="component" value="Unassembled WGS sequence"/>
</dbReference>
<dbReference type="Pfam" id="PF12704">
    <property type="entry name" value="MacB_PCD"/>
    <property type="match status" value="1"/>
</dbReference>
<keyword evidence="5 13" id="KW-0812">Transmembrane</keyword>
<dbReference type="GO" id="GO:0005886">
    <property type="term" value="C:plasma membrane"/>
    <property type="evidence" value="ECO:0007669"/>
    <property type="project" value="UniProtKB-SubCell"/>
</dbReference>
<keyword evidence="15" id="KW-0378">Hydrolase</keyword>
<dbReference type="PROSITE" id="PS50893">
    <property type="entry name" value="ABC_TRANSPORTER_2"/>
    <property type="match status" value="1"/>
</dbReference>
<feature type="transmembrane region" description="Helical" evidence="13">
    <location>
        <begin position="628"/>
        <end position="647"/>
    </location>
</feature>
<comment type="subcellular location">
    <subcellularLocation>
        <location evidence="1">Cell inner membrane</location>
        <topology evidence="1">Multi-pass membrane protein</topology>
    </subcellularLocation>
</comment>
<gene>
    <name evidence="15" type="primary">macB</name>
    <name evidence="15" type="ORF">NCTC13093_02244</name>
</gene>
<feature type="transmembrane region" description="Helical" evidence="13">
    <location>
        <begin position="582"/>
        <end position="608"/>
    </location>
</feature>
<evidence type="ECO:0000313" key="16">
    <source>
        <dbReference type="Proteomes" id="UP000250086"/>
    </source>
</evidence>
<dbReference type="OrthoDB" id="9770036at2"/>
<dbReference type="EMBL" id="UAPV01000001">
    <property type="protein sequence ID" value="SPT70820.1"/>
    <property type="molecule type" value="Genomic_DNA"/>
</dbReference>
<reference evidence="15 16" key="1">
    <citation type="submission" date="2018-06" db="EMBL/GenBank/DDBJ databases">
        <authorList>
            <consortium name="Pathogen Informatics"/>
            <person name="Doyle S."/>
        </authorList>
    </citation>
    <scope>NUCLEOTIDE SEQUENCE [LARGE SCALE GENOMIC DNA]</scope>
    <source>
        <strain evidence="15 16">NCTC13093</strain>
    </source>
</reference>
<evidence type="ECO:0000313" key="15">
    <source>
        <dbReference type="EMBL" id="SPT70820.1"/>
    </source>
</evidence>
<dbReference type="RefSeq" id="WP_113744849.1">
    <property type="nucleotide sequence ID" value="NZ_UAPU01000005.1"/>
</dbReference>
<evidence type="ECO:0000256" key="10">
    <source>
        <dbReference type="ARBA" id="ARBA00023136"/>
    </source>
</evidence>
<dbReference type="CDD" id="cd03255">
    <property type="entry name" value="ABC_MJ0796_LolCDE_FtsE"/>
    <property type="match status" value="1"/>
</dbReference>
<dbReference type="InterPro" id="IPR017871">
    <property type="entry name" value="ABC_transporter-like_CS"/>
</dbReference>
<feature type="transmembrane region" description="Helical" evidence="13">
    <location>
        <begin position="288"/>
        <end position="308"/>
    </location>
</feature>
<dbReference type="InterPro" id="IPR003593">
    <property type="entry name" value="AAA+_ATPase"/>
</dbReference>
<dbReference type="InterPro" id="IPR050250">
    <property type="entry name" value="Macrolide_Exporter_MacB"/>
</dbReference>
<dbReference type="GO" id="GO:0022857">
    <property type="term" value="F:transmembrane transporter activity"/>
    <property type="evidence" value="ECO:0007669"/>
    <property type="project" value="TreeGrafter"/>
</dbReference>
<dbReference type="Pfam" id="PF00005">
    <property type="entry name" value="ABC_tran"/>
    <property type="match status" value="1"/>
</dbReference>
<protein>
    <recommendedName>
        <fullName evidence="12">Pyoverdine export ATP-binding/permease protein PvdT</fullName>
    </recommendedName>
</protein>
<keyword evidence="7 15" id="KW-0067">ATP-binding</keyword>
<dbReference type="GO" id="GO:0016887">
    <property type="term" value="F:ATP hydrolysis activity"/>
    <property type="evidence" value="ECO:0007669"/>
    <property type="project" value="InterPro"/>
</dbReference>
<dbReference type="PANTHER" id="PTHR30572">
    <property type="entry name" value="MEMBRANE COMPONENT OF TRANSPORTER-RELATED"/>
    <property type="match status" value="1"/>
</dbReference>
<sequence>MSDYIIKLENVSRTYCQGNIQSTVLKDVSLGIKKGEMVAIIGPSGSGKSTLMNILGCLDRQSEGSYEVDGIDTNKLDAMELASLRRSFFGFIFQRYHLLAHLSALENVQVPAIYSGVKKEKRDKRAMQLLESLSLASRHFHKPSELSGGQQQRVSIARALMNGGQIILADEPTGALDKKSGVEVMQILKDLHQKGHTVIIVTHDINIALQASRIISIEDGRIVKDEINTQYQSSDESARTKSTKDNALDSSFRVKQSWATSTLASFDRFKEALNMALMAMNANRLRTLLTMLGIIIGIMAVISVVALARGASDRVMANIASLGTNTISIYPGTHMGDVRMGLVRTLSVRDLNALAGQPYTDSATPSFETTALFRNGSLESNGTVKGASHELYRVSGLKLRLGRFISAYDVTHNQAVCTIDHNTYINLFKNINPLGQVLLVNKVPLRIVGVLEKSDSPFVHPDRLQVYIPYTVAMSRVSKQDYLSSIVIRIKDGFDTAVAEKSIVSLLTSRHGRKDFFIFSSDSIMRSASQANMTFTLLISAIAVISLIVGGIGVMNIMLVSVTERTREIGIRMAVGARESDIMVQFLIEAVAVCLLGGLLGVLLSYGLGIIVGSLSDSIVMSFSLESIIAAVVTSTLIGVGFGFMPARSASRLNPIEALSRE</sequence>
<dbReference type="SUPFAM" id="SSF52540">
    <property type="entry name" value="P-loop containing nucleoside triphosphate hydrolases"/>
    <property type="match status" value="1"/>
</dbReference>
<evidence type="ECO:0000256" key="11">
    <source>
        <dbReference type="ARBA" id="ARBA00038388"/>
    </source>
</evidence>
<keyword evidence="4" id="KW-0997">Cell inner membrane</keyword>
<evidence type="ECO:0000256" key="1">
    <source>
        <dbReference type="ARBA" id="ARBA00004429"/>
    </source>
</evidence>
<feature type="domain" description="ABC transporter" evidence="14">
    <location>
        <begin position="6"/>
        <end position="244"/>
    </location>
</feature>
<evidence type="ECO:0000256" key="6">
    <source>
        <dbReference type="ARBA" id="ARBA00022741"/>
    </source>
</evidence>
<dbReference type="InterPro" id="IPR017911">
    <property type="entry name" value="MacB-like_ATP-bd"/>
</dbReference>
<evidence type="ECO:0000256" key="7">
    <source>
        <dbReference type="ARBA" id="ARBA00022840"/>
    </source>
</evidence>
<feature type="transmembrane region" description="Helical" evidence="13">
    <location>
        <begin position="535"/>
        <end position="562"/>
    </location>
</feature>
<evidence type="ECO:0000256" key="5">
    <source>
        <dbReference type="ARBA" id="ARBA00022692"/>
    </source>
</evidence>
<name>A0A2X0VSU2_9GAMM</name>
<evidence type="ECO:0000256" key="8">
    <source>
        <dbReference type="ARBA" id="ARBA00022967"/>
    </source>
</evidence>
<dbReference type="Pfam" id="PF02687">
    <property type="entry name" value="FtsX"/>
    <property type="match status" value="1"/>
</dbReference>
<keyword evidence="9 13" id="KW-1133">Transmembrane helix</keyword>
<dbReference type="InterPro" id="IPR003838">
    <property type="entry name" value="ABC3_permease_C"/>
</dbReference>
<keyword evidence="6" id="KW-0547">Nucleotide-binding</keyword>
<dbReference type="PROSITE" id="PS00211">
    <property type="entry name" value="ABC_TRANSPORTER_1"/>
    <property type="match status" value="1"/>
</dbReference>
<evidence type="ECO:0000256" key="3">
    <source>
        <dbReference type="ARBA" id="ARBA00022475"/>
    </source>
</evidence>
<keyword evidence="2" id="KW-0813">Transport</keyword>
<dbReference type="SMART" id="SM00382">
    <property type="entry name" value="AAA"/>
    <property type="match status" value="1"/>
</dbReference>
<organism evidence="15 16">
    <name type="scientific">Anaerobiospirillum thomasii</name>
    <dbReference type="NCBI Taxonomy" id="179995"/>
    <lineage>
        <taxon>Bacteria</taxon>
        <taxon>Pseudomonadati</taxon>
        <taxon>Pseudomonadota</taxon>
        <taxon>Gammaproteobacteria</taxon>
        <taxon>Aeromonadales</taxon>
        <taxon>Succinivibrionaceae</taxon>
        <taxon>Anaerobiospirillum</taxon>
    </lineage>
</organism>
<dbReference type="GO" id="GO:1902495">
    <property type="term" value="C:transmembrane transporter complex"/>
    <property type="evidence" value="ECO:0007669"/>
    <property type="project" value="UniProtKB-ARBA"/>
</dbReference>
<proteinExistence type="inferred from homology"/>
<evidence type="ECO:0000256" key="12">
    <source>
        <dbReference type="ARBA" id="ARBA00041199"/>
    </source>
</evidence>
<keyword evidence="8" id="KW-1278">Translocase</keyword>
<dbReference type="Gene3D" id="3.40.50.300">
    <property type="entry name" value="P-loop containing nucleotide triphosphate hydrolases"/>
    <property type="match status" value="1"/>
</dbReference>
<evidence type="ECO:0000259" key="14">
    <source>
        <dbReference type="PROSITE" id="PS50893"/>
    </source>
</evidence>
<keyword evidence="10 13" id="KW-0472">Membrane</keyword>
<accession>A0A2X0VSU2</accession>
<evidence type="ECO:0000256" key="13">
    <source>
        <dbReference type="SAM" id="Phobius"/>
    </source>
</evidence>
<dbReference type="PANTHER" id="PTHR30572:SF14">
    <property type="entry name" value="MACROLIDE EXPORT ATP-BINDING_PERMEASE PROTEIN MACB"/>
    <property type="match status" value="1"/>
</dbReference>
<dbReference type="GO" id="GO:0005524">
    <property type="term" value="F:ATP binding"/>
    <property type="evidence" value="ECO:0007669"/>
    <property type="project" value="UniProtKB-KW"/>
</dbReference>
<dbReference type="InterPro" id="IPR025857">
    <property type="entry name" value="MacB_PCD"/>
</dbReference>
<evidence type="ECO:0000256" key="4">
    <source>
        <dbReference type="ARBA" id="ARBA00022519"/>
    </source>
</evidence>
<evidence type="ECO:0000256" key="9">
    <source>
        <dbReference type="ARBA" id="ARBA00022989"/>
    </source>
</evidence>
<keyword evidence="3" id="KW-1003">Cell membrane</keyword>
<keyword evidence="16" id="KW-1185">Reference proteome</keyword>
<dbReference type="InterPro" id="IPR027417">
    <property type="entry name" value="P-loop_NTPase"/>
</dbReference>
<dbReference type="InterPro" id="IPR003439">
    <property type="entry name" value="ABC_transporter-like_ATP-bd"/>
</dbReference>
<comment type="similarity">
    <text evidence="11">Belongs to the ABC transporter superfamily. Macrolide exporter (TC 3.A.1.122) family.</text>
</comment>
<dbReference type="FunFam" id="3.40.50.300:FF:000032">
    <property type="entry name" value="Export ABC transporter ATP-binding protein"/>
    <property type="match status" value="1"/>
</dbReference>